<reference evidence="9 10" key="1">
    <citation type="submission" date="2017-09" db="EMBL/GenBank/DDBJ databases">
        <title>Sequencing the genomes of two abundant thermophiles in Great Basin hot springs: Thermocrinis jamiesonii and novel Chloroflexi Thermoflexus hugenholtzii.</title>
        <authorList>
            <person name="Hedlund B."/>
        </authorList>
    </citation>
    <scope>NUCLEOTIDE SEQUENCE [LARGE SCALE GENOMIC DNA]</scope>
    <source>
        <strain evidence="9 10">G233</strain>
    </source>
</reference>
<evidence type="ECO:0000256" key="1">
    <source>
        <dbReference type="ARBA" id="ARBA00007532"/>
    </source>
</evidence>
<dbReference type="PANTHER" id="PTHR43014">
    <property type="entry name" value="MERCURIC REDUCTASE"/>
    <property type="match status" value="1"/>
</dbReference>
<dbReference type="InterPro" id="IPR023753">
    <property type="entry name" value="FAD/NAD-binding_dom"/>
</dbReference>
<evidence type="ECO:0000256" key="4">
    <source>
        <dbReference type="PIRSR" id="PIRSR000350-2"/>
    </source>
</evidence>
<dbReference type="AlphaFoldDB" id="A0A2A9HE36"/>
<evidence type="ECO:0000313" key="10">
    <source>
        <dbReference type="Proteomes" id="UP000223071"/>
    </source>
</evidence>
<proteinExistence type="inferred from homology"/>
<feature type="disulfide bond" description="Redox-active" evidence="6">
    <location>
        <begin position="44"/>
        <end position="49"/>
    </location>
</feature>
<dbReference type="Pfam" id="PF07992">
    <property type="entry name" value="Pyr_redox_2"/>
    <property type="match status" value="1"/>
</dbReference>
<dbReference type="Proteomes" id="UP000223071">
    <property type="component" value="Unassembled WGS sequence"/>
</dbReference>
<feature type="domain" description="Pyridine nucleotide-disulphide oxidoreductase dimerisation" evidence="7">
    <location>
        <begin position="343"/>
        <end position="451"/>
    </location>
</feature>
<dbReference type="SUPFAM" id="SSF51905">
    <property type="entry name" value="FAD/NAD(P)-binding domain"/>
    <property type="match status" value="1"/>
</dbReference>
<dbReference type="Gene3D" id="3.30.390.30">
    <property type="match status" value="1"/>
</dbReference>
<sequence length="457" mass="45183">MSTARRFDVAVIGGGAAGVAAALEAARLGASVALVEAERPGGSCVHFTCIPTSILLDAAEGFVRARELAVAGVLTASETFQLGRANDRARALARSLAAGLETSLRRARVEVVAGHASFREPGLLTVAGAGELAADAVVIASGARWEPPAVPGLPADRLATPDVVQSWREPPPSCLILGGGPSGGVFALEYATLLALAGSAVTLAAPGPSVFAGFDDDLQPLLADLLQPLGITVLVGAVPLRAEGETVVLATAAGERPVAAACVLAADPRVPSVRGLGIECAGLTPGADGAIPVDAACATGVPGIFAAGDITGQGMRSSTAAVQGRTAGANAAGESRVARLSAVPWLAHTVPPVAAVGSTAAAAQQAGIPLASVTLGFEGTAPSVARGGHPGLLRLHADRRTGEIVSAQAAGPGAHELVSAAAALMQTEATVDQAAALVAWHPSPLELLAEAARRLAG</sequence>
<feature type="binding site" evidence="5">
    <location>
        <begin position="178"/>
        <end position="189"/>
    </location>
    <ligand>
        <name>NAD(+)</name>
        <dbReference type="ChEBI" id="CHEBI:57540"/>
    </ligand>
</feature>
<dbReference type="PRINTS" id="PR00411">
    <property type="entry name" value="PNDRDTASEI"/>
</dbReference>
<dbReference type="InterPro" id="IPR016156">
    <property type="entry name" value="FAD/NAD-linked_Rdtase_dimer_sf"/>
</dbReference>
<dbReference type="PRINTS" id="PR00368">
    <property type="entry name" value="FADPNR"/>
</dbReference>
<keyword evidence="5" id="KW-0520">NAD</keyword>
<evidence type="ECO:0000256" key="3">
    <source>
        <dbReference type="ARBA" id="ARBA00022827"/>
    </source>
</evidence>
<evidence type="ECO:0000259" key="8">
    <source>
        <dbReference type="Pfam" id="PF07992"/>
    </source>
</evidence>
<dbReference type="InterPro" id="IPR004099">
    <property type="entry name" value="Pyr_nucl-diS_OxRdtase_dimer"/>
</dbReference>
<organism evidence="9 10">
    <name type="scientific">Tepidiforma thermophila (strain KCTC 52669 / CGMCC 1.13589 / G233)</name>
    <dbReference type="NCBI Taxonomy" id="2761530"/>
    <lineage>
        <taxon>Bacteria</taxon>
        <taxon>Bacillati</taxon>
        <taxon>Chloroflexota</taxon>
        <taxon>Tepidiformia</taxon>
        <taxon>Tepidiformales</taxon>
        <taxon>Tepidiformaceae</taxon>
        <taxon>Tepidiforma</taxon>
    </lineage>
</organism>
<evidence type="ECO:0000313" key="9">
    <source>
        <dbReference type="EMBL" id="PFG73613.1"/>
    </source>
</evidence>
<dbReference type="GO" id="GO:0003955">
    <property type="term" value="F:NAD(P)H dehydrogenase (quinone) activity"/>
    <property type="evidence" value="ECO:0007669"/>
    <property type="project" value="TreeGrafter"/>
</dbReference>
<evidence type="ECO:0000256" key="6">
    <source>
        <dbReference type="PIRSR" id="PIRSR000350-4"/>
    </source>
</evidence>
<feature type="domain" description="FAD/NAD(P)-binding" evidence="8">
    <location>
        <begin position="7"/>
        <end position="323"/>
    </location>
</feature>
<name>A0A2A9HE36_TEPT2</name>
<dbReference type="SUPFAM" id="SSF55424">
    <property type="entry name" value="FAD/NAD-linked reductases, dimerisation (C-terminal) domain"/>
    <property type="match status" value="1"/>
</dbReference>
<dbReference type="InterPro" id="IPR008143">
    <property type="entry name" value="Ala_DH/PNT_CS2"/>
</dbReference>
<evidence type="ECO:0000259" key="7">
    <source>
        <dbReference type="Pfam" id="PF02852"/>
    </source>
</evidence>
<keyword evidence="10" id="KW-1185">Reference proteome</keyword>
<dbReference type="RefSeq" id="WP_098503060.1">
    <property type="nucleotide sequence ID" value="NZ_PDJQ01000001.1"/>
</dbReference>
<dbReference type="EMBL" id="PDJQ01000001">
    <property type="protein sequence ID" value="PFG73613.1"/>
    <property type="molecule type" value="Genomic_DNA"/>
</dbReference>
<dbReference type="InterPro" id="IPR001100">
    <property type="entry name" value="Pyr_nuc-diS_OxRdtase"/>
</dbReference>
<accession>A0A2A9HE36</accession>
<keyword evidence="2" id="KW-0285">Flavoprotein</keyword>
<feature type="active site" description="Proton acceptor" evidence="4">
    <location>
        <position position="441"/>
    </location>
</feature>
<keyword evidence="3 5" id="KW-0274">FAD</keyword>
<feature type="binding site" evidence="5">
    <location>
        <position position="309"/>
    </location>
    <ligand>
        <name>FAD</name>
        <dbReference type="ChEBI" id="CHEBI:57692"/>
    </ligand>
</feature>
<dbReference type="Gene3D" id="3.50.50.60">
    <property type="entry name" value="FAD/NAD(P)-binding domain"/>
    <property type="match status" value="2"/>
</dbReference>
<dbReference type="PROSITE" id="PS00837">
    <property type="entry name" value="ALADH_PNT_2"/>
    <property type="match status" value="1"/>
</dbReference>
<gene>
    <name evidence="9" type="ORF">A9A59_0815</name>
</gene>
<keyword evidence="5" id="KW-0547">Nucleotide-binding</keyword>
<dbReference type="PIRSF" id="PIRSF000350">
    <property type="entry name" value="Mercury_reductase_MerA"/>
    <property type="match status" value="1"/>
</dbReference>
<comment type="caution">
    <text evidence="9">The sequence shown here is derived from an EMBL/GenBank/DDBJ whole genome shotgun (WGS) entry which is preliminary data.</text>
</comment>
<comment type="cofactor">
    <cofactor evidence="5">
        <name>FAD</name>
        <dbReference type="ChEBI" id="CHEBI:57692"/>
    </cofactor>
    <text evidence="5">Binds 1 FAD per subunit.</text>
</comment>
<dbReference type="PANTHER" id="PTHR43014:SF2">
    <property type="entry name" value="MERCURIC REDUCTASE"/>
    <property type="match status" value="1"/>
</dbReference>
<evidence type="ECO:0000256" key="5">
    <source>
        <dbReference type="PIRSR" id="PIRSR000350-3"/>
    </source>
</evidence>
<evidence type="ECO:0000256" key="2">
    <source>
        <dbReference type="ARBA" id="ARBA00022630"/>
    </source>
</evidence>
<comment type="similarity">
    <text evidence="1">Belongs to the class-I pyridine nucleotide-disulfide oxidoreductase family.</text>
</comment>
<protein>
    <submittedName>
        <fullName evidence="9">Dihydrolipoamide dehydrogenase</fullName>
    </submittedName>
</protein>
<dbReference type="Pfam" id="PF02852">
    <property type="entry name" value="Pyr_redox_dim"/>
    <property type="match status" value="1"/>
</dbReference>
<dbReference type="InterPro" id="IPR036188">
    <property type="entry name" value="FAD/NAD-bd_sf"/>
</dbReference>
<dbReference type="GO" id="GO:0050660">
    <property type="term" value="F:flavin adenine dinucleotide binding"/>
    <property type="evidence" value="ECO:0007669"/>
    <property type="project" value="TreeGrafter"/>
</dbReference>